<name>E9BHY8_LEIDO</name>
<dbReference type="InterPro" id="IPR019787">
    <property type="entry name" value="Znf_PHD-finger"/>
</dbReference>
<dbReference type="InterPro" id="IPR011011">
    <property type="entry name" value="Znf_FYVE_PHD"/>
</dbReference>
<dbReference type="EMBL" id="FR799612">
    <property type="protein sequence ID" value="CBZ34864.1"/>
    <property type="molecule type" value="Genomic_DNA"/>
</dbReference>
<feature type="compositionally biased region" description="Polar residues" evidence="4">
    <location>
        <begin position="194"/>
        <end position="209"/>
    </location>
</feature>
<proteinExistence type="predicted"/>
<dbReference type="AlphaFoldDB" id="E9BHY8"/>
<dbReference type="InterPro" id="IPR013083">
    <property type="entry name" value="Znf_RING/FYVE/PHD"/>
</dbReference>
<dbReference type="PhylomeDB" id="E9BHY8"/>
<evidence type="ECO:0000256" key="1">
    <source>
        <dbReference type="ARBA" id="ARBA00022723"/>
    </source>
</evidence>
<dbReference type="KEGG" id="ldo:LDBPK_252340"/>
<sequence length="333" mass="36553">MYMVLGVGGERMWCGIPIEAAVLPGEVTHLYSRARWDGILFRVRDVPTPPPQISSSFFCLSTCVYACVWLSSKQVWHSELYPRLLRPRTLSVDSLAPSPPHLSPAFLCLPSPCIFVCADASLWRRLLPLASHLRTRKRTTHASMRVCASVTCFGVLGRPAETRMDPALAVMSPFQNEARGIDGMLEDAVEEITRPSSIGATSGNNQTSGAAEGASVEPPALAALPLTQCSFCAQSTTTRAVPKDGMYVCTNCLAEQGSRPRLFPLGTFKCCPTSTEAMDGDVVRCAGCYRWYHVHCVGITDSVLRNYVTLSTTSWYCPEPACCDRVLRRHLKR</sequence>
<dbReference type="GO" id="GO:0008270">
    <property type="term" value="F:zinc ion binding"/>
    <property type="evidence" value="ECO:0007669"/>
    <property type="project" value="UniProtKB-KW"/>
</dbReference>
<evidence type="ECO:0000256" key="2">
    <source>
        <dbReference type="ARBA" id="ARBA00022771"/>
    </source>
</evidence>
<feature type="region of interest" description="Disordered" evidence="4">
    <location>
        <begin position="194"/>
        <end position="214"/>
    </location>
</feature>
<gene>
    <name evidence="6" type="ORF">LDBPK_252340</name>
</gene>
<evidence type="ECO:0000256" key="4">
    <source>
        <dbReference type="SAM" id="MobiDB-lite"/>
    </source>
</evidence>
<dbReference type="Gene3D" id="3.30.40.10">
    <property type="entry name" value="Zinc/RING finger domain, C3HC4 (zinc finger)"/>
    <property type="match status" value="1"/>
</dbReference>
<evidence type="ECO:0000313" key="7">
    <source>
        <dbReference type="Proteomes" id="UP000008980"/>
    </source>
</evidence>
<keyword evidence="2" id="KW-0863">Zinc-finger</keyword>
<evidence type="ECO:0000256" key="3">
    <source>
        <dbReference type="ARBA" id="ARBA00022833"/>
    </source>
</evidence>
<dbReference type="Proteomes" id="UP000008980">
    <property type="component" value="Chromosome 25"/>
</dbReference>
<dbReference type="VEuPathDB" id="TriTrypDB:LdBPK_252340.1"/>
<accession>E9BHY8</accession>
<reference evidence="6 7" key="1">
    <citation type="journal article" date="2011" name="Genome Res.">
        <title>Whole genome sequencing of multiple Leishmania donovani clinical isolates provides insights into population structure and mechanisms of drug resistance.</title>
        <authorList>
            <person name="Downing T."/>
            <person name="Imamura H."/>
            <person name="Decuypere S."/>
            <person name="Clark T.G."/>
            <person name="Coombs G.H."/>
            <person name="Cotton J.A."/>
            <person name="Hilley J.D."/>
            <person name="de Doncker S."/>
            <person name="Maes I."/>
            <person name="Mottram J.C."/>
            <person name="Quail M.A."/>
            <person name="Rijal S."/>
            <person name="Sanders M."/>
            <person name="Schonian G."/>
            <person name="Stark O."/>
            <person name="Sundar S."/>
            <person name="Vanaerschot M."/>
            <person name="Hertz-Fowler C."/>
            <person name="Dujardin J.C."/>
            <person name="Berriman M."/>
        </authorList>
    </citation>
    <scope>NUCLEOTIDE SEQUENCE [LARGE SCALE GENOMIC DNA]</scope>
    <source>
        <strain evidence="6 7">BPK282A1</strain>
    </source>
</reference>
<dbReference type="OMA" id="CTNCLAE"/>
<evidence type="ECO:0000313" key="6">
    <source>
        <dbReference type="EMBL" id="CBZ34864.1"/>
    </source>
</evidence>
<keyword evidence="3" id="KW-0862">Zinc</keyword>
<protein>
    <recommendedName>
        <fullName evidence="5">PHD-type domain-containing protein</fullName>
    </recommendedName>
</protein>
<reference evidence="7" key="2">
    <citation type="submission" date="2011-02" db="EMBL/GenBank/DDBJ databases">
        <title>Whole genome sequencing of Leishmania donovani clinical lines reveals dynamic variation related to drug resistance.</title>
        <authorList>
            <person name="Downing T."/>
            <person name="Imamura H."/>
            <person name="Sanders M."/>
            <person name="Decuypere S."/>
            <person name="Hertz-Fowler C."/>
            <person name="Clark T.G."/>
            <person name="Rijal S."/>
            <person name="Sundar S."/>
            <person name="Quail M.A."/>
            <person name="De Doncker S."/>
            <person name="Maes I."/>
            <person name="Vanaerschot M."/>
            <person name="Stark O."/>
            <person name="Schonian G."/>
            <person name="Dujardin J.C."/>
            <person name="Berriman M."/>
        </authorList>
    </citation>
    <scope>NUCLEOTIDE SEQUENCE [LARGE SCALE GENOMIC DNA]</scope>
    <source>
        <strain evidence="7">BPK282A1</strain>
    </source>
</reference>
<feature type="domain" description="PHD-type" evidence="5">
    <location>
        <begin position="271"/>
        <end position="319"/>
    </location>
</feature>
<dbReference type="RefSeq" id="XP_003861564.1">
    <property type="nucleotide sequence ID" value="XM_003861516.1"/>
</dbReference>
<evidence type="ECO:0000259" key="5">
    <source>
        <dbReference type="Pfam" id="PF00628"/>
    </source>
</evidence>
<dbReference type="GeneID" id="13388810"/>
<keyword evidence="1" id="KW-0479">Metal-binding</keyword>
<dbReference type="SUPFAM" id="SSF57903">
    <property type="entry name" value="FYVE/PHD zinc finger"/>
    <property type="match status" value="1"/>
</dbReference>
<organism evidence="6 7">
    <name type="scientific">Leishmania donovani</name>
    <dbReference type="NCBI Taxonomy" id="5661"/>
    <lineage>
        <taxon>Eukaryota</taxon>
        <taxon>Discoba</taxon>
        <taxon>Euglenozoa</taxon>
        <taxon>Kinetoplastea</taxon>
        <taxon>Metakinetoplastina</taxon>
        <taxon>Trypanosomatida</taxon>
        <taxon>Trypanosomatidae</taxon>
        <taxon>Leishmaniinae</taxon>
        <taxon>Leishmania</taxon>
    </lineage>
</organism>
<dbReference type="Pfam" id="PF00628">
    <property type="entry name" value="PHD"/>
    <property type="match status" value="1"/>
</dbReference>